<keyword evidence="8" id="KW-1185">Reference proteome</keyword>
<evidence type="ECO:0000256" key="3">
    <source>
        <dbReference type="ARBA" id="ARBA00022801"/>
    </source>
</evidence>
<dbReference type="EC" id="3.1.3.48" evidence="2"/>
<feature type="domain" description="Phosphotyrosine protein phosphatase I" evidence="6">
    <location>
        <begin position="5"/>
        <end position="152"/>
    </location>
</feature>
<dbReference type="AlphaFoldDB" id="A0A6L7GDE2"/>
<evidence type="ECO:0000313" key="8">
    <source>
        <dbReference type="Proteomes" id="UP000473531"/>
    </source>
</evidence>
<dbReference type="OrthoDB" id="9784339at2"/>
<comment type="similarity">
    <text evidence="1">Belongs to the low molecular weight phosphotyrosine protein phosphatase family.</text>
</comment>
<comment type="caution">
    <text evidence="7">The sequence shown here is derived from an EMBL/GenBank/DDBJ whole genome shotgun (WGS) entry which is preliminary data.</text>
</comment>
<dbReference type="Proteomes" id="UP000473531">
    <property type="component" value="Unassembled WGS sequence"/>
</dbReference>
<feature type="active site" description="Proton donor" evidence="5">
    <location>
        <position position="126"/>
    </location>
</feature>
<dbReference type="Pfam" id="PF01451">
    <property type="entry name" value="LMWPc"/>
    <property type="match status" value="1"/>
</dbReference>
<keyword evidence="4" id="KW-0904">Protein phosphatase</keyword>
<feature type="active site" evidence="5">
    <location>
        <position position="17"/>
    </location>
</feature>
<evidence type="ECO:0000256" key="1">
    <source>
        <dbReference type="ARBA" id="ARBA00011063"/>
    </source>
</evidence>
<gene>
    <name evidence="7" type="ORF">GRI44_04030</name>
</gene>
<evidence type="ECO:0000256" key="2">
    <source>
        <dbReference type="ARBA" id="ARBA00013064"/>
    </source>
</evidence>
<feature type="active site" description="Nucleophile" evidence="5">
    <location>
        <position position="11"/>
    </location>
</feature>
<dbReference type="GO" id="GO:0004725">
    <property type="term" value="F:protein tyrosine phosphatase activity"/>
    <property type="evidence" value="ECO:0007669"/>
    <property type="project" value="UniProtKB-EC"/>
</dbReference>
<organism evidence="7 8">
    <name type="scientific">Allopontixanthobacter confluentis</name>
    <dbReference type="NCBI Taxonomy" id="1849021"/>
    <lineage>
        <taxon>Bacteria</taxon>
        <taxon>Pseudomonadati</taxon>
        <taxon>Pseudomonadota</taxon>
        <taxon>Alphaproteobacteria</taxon>
        <taxon>Sphingomonadales</taxon>
        <taxon>Erythrobacteraceae</taxon>
        <taxon>Allopontixanthobacter</taxon>
    </lineage>
</organism>
<evidence type="ECO:0000256" key="4">
    <source>
        <dbReference type="ARBA" id="ARBA00022912"/>
    </source>
</evidence>
<dbReference type="PANTHER" id="PTHR11717">
    <property type="entry name" value="LOW MOLECULAR WEIGHT PROTEIN TYROSINE PHOSPHATASE"/>
    <property type="match status" value="1"/>
</dbReference>
<reference evidence="7 8" key="1">
    <citation type="submission" date="2019-12" db="EMBL/GenBank/DDBJ databases">
        <title>Genomic-based taxomic classification of the family Erythrobacteraceae.</title>
        <authorList>
            <person name="Xu L."/>
        </authorList>
    </citation>
    <scope>NUCLEOTIDE SEQUENCE [LARGE SCALE GENOMIC DNA]</scope>
    <source>
        <strain evidence="7 8">KCTC 52259</strain>
    </source>
</reference>
<name>A0A6L7GDE2_9SPHN</name>
<sequence length="158" mass="16624">MTSSPAILFVCLGNTCRSPLAEAAFRKAAAEAGLMAEADSAGTAAYHIGSAPDTRSIAVAAQNGADIAGYRGRQIAPEDYHRFTHIFALDSANLRDIRRLAPDAATATVALLLDEIDSRRGADVADPYYGDAAGFAVTWAEVDAAARALVRRLMAEEP</sequence>
<dbReference type="CDD" id="cd16343">
    <property type="entry name" value="LMWPTP"/>
    <property type="match status" value="1"/>
</dbReference>
<protein>
    <recommendedName>
        <fullName evidence="2">protein-tyrosine-phosphatase</fullName>
        <ecNumber evidence="2">3.1.3.48</ecNumber>
    </recommendedName>
</protein>
<keyword evidence="3" id="KW-0378">Hydrolase</keyword>
<accession>A0A6L7GDE2</accession>
<dbReference type="InterPro" id="IPR036196">
    <property type="entry name" value="Ptyr_pPase_sf"/>
</dbReference>
<dbReference type="Gene3D" id="3.40.50.2300">
    <property type="match status" value="1"/>
</dbReference>
<proteinExistence type="inferred from homology"/>
<dbReference type="PANTHER" id="PTHR11717:SF7">
    <property type="entry name" value="LOW MOLECULAR WEIGHT PHOSPHOTYROSINE PROTEIN PHOSPHATASE"/>
    <property type="match status" value="1"/>
</dbReference>
<dbReference type="PRINTS" id="PR00719">
    <property type="entry name" value="LMWPTPASE"/>
</dbReference>
<dbReference type="SMART" id="SM00226">
    <property type="entry name" value="LMWPc"/>
    <property type="match status" value="1"/>
</dbReference>
<evidence type="ECO:0000256" key="5">
    <source>
        <dbReference type="PIRSR" id="PIRSR617867-1"/>
    </source>
</evidence>
<dbReference type="InterPro" id="IPR023485">
    <property type="entry name" value="Ptyr_pPase"/>
</dbReference>
<dbReference type="InterPro" id="IPR050438">
    <property type="entry name" value="LMW_PTPase"/>
</dbReference>
<evidence type="ECO:0000259" key="6">
    <source>
        <dbReference type="SMART" id="SM00226"/>
    </source>
</evidence>
<dbReference type="RefSeq" id="WP_160600137.1">
    <property type="nucleotide sequence ID" value="NZ_WTYU01000001.1"/>
</dbReference>
<evidence type="ECO:0000313" key="7">
    <source>
        <dbReference type="EMBL" id="MXP13917.1"/>
    </source>
</evidence>
<dbReference type="InterPro" id="IPR017867">
    <property type="entry name" value="Tyr_phospatase_low_mol_wt"/>
</dbReference>
<dbReference type="EMBL" id="WTYU01000001">
    <property type="protein sequence ID" value="MXP13917.1"/>
    <property type="molecule type" value="Genomic_DNA"/>
</dbReference>
<dbReference type="SUPFAM" id="SSF52788">
    <property type="entry name" value="Phosphotyrosine protein phosphatases I"/>
    <property type="match status" value="1"/>
</dbReference>